<keyword evidence="5 7" id="KW-0548">Nucleotidyltransferase</keyword>
<dbReference type="OrthoDB" id="9806837at2"/>
<dbReference type="EC" id="2.7.7.60" evidence="7"/>
<gene>
    <name evidence="8" type="primary">ispD2</name>
    <name evidence="7" type="synonym">ispD</name>
    <name evidence="8" type="ORF">NCTC13079_00837</name>
</gene>
<evidence type="ECO:0000256" key="4">
    <source>
        <dbReference type="ARBA" id="ARBA00022679"/>
    </source>
</evidence>
<dbReference type="GO" id="GO:0050518">
    <property type="term" value="F:2-C-methyl-D-erythritol 4-phosphate cytidylyltransferase activity"/>
    <property type="evidence" value="ECO:0007669"/>
    <property type="project" value="UniProtKB-UniRule"/>
</dbReference>
<feature type="site" description="Transition state stabilizer" evidence="7">
    <location>
        <position position="18"/>
    </location>
</feature>
<dbReference type="AlphaFoldDB" id="A0A3S4YVE1"/>
<evidence type="ECO:0000256" key="6">
    <source>
        <dbReference type="ARBA" id="ARBA00023229"/>
    </source>
</evidence>
<dbReference type="InterPro" id="IPR001228">
    <property type="entry name" value="IspD"/>
</dbReference>
<evidence type="ECO:0000256" key="1">
    <source>
        <dbReference type="ARBA" id="ARBA00001282"/>
    </source>
</evidence>
<dbReference type="InterPro" id="IPR018294">
    <property type="entry name" value="ISPD_synthase_CS"/>
</dbReference>
<dbReference type="FunFam" id="3.90.550.10:FF:000003">
    <property type="entry name" value="2-C-methyl-D-erythritol 4-phosphate cytidylyltransferase"/>
    <property type="match status" value="1"/>
</dbReference>
<evidence type="ECO:0000256" key="3">
    <source>
        <dbReference type="ARBA" id="ARBA00009789"/>
    </source>
</evidence>
<name>A0A3S4YVE1_9FIRM</name>
<dbReference type="UniPathway" id="UPA00056">
    <property type="reaction ID" value="UER00093"/>
</dbReference>
<evidence type="ECO:0000313" key="9">
    <source>
        <dbReference type="Proteomes" id="UP000269544"/>
    </source>
</evidence>
<dbReference type="HAMAP" id="MF_00108">
    <property type="entry name" value="IspD"/>
    <property type="match status" value="1"/>
</dbReference>
<comment type="similarity">
    <text evidence="3 7">Belongs to the IspD/TarI cytidylyltransferase family. IspD subfamily.</text>
</comment>
<comment type="catalytic activity">
    <reaction evidence="1 7">
        <text>2-C-methyl-D-erythritol 4-phosphate + CTP + H(+) = 4-CDP-2-C-methyl-D-erythritol + diphosphate</text>
        <dbReference type="Rhea" id="RHEA:13429"/>
        <dbReference type="ChEBI" id="CHEBI:15378"/>
        <dbReference type="ChEBI" id="CHEBI:33019"/>
        <dbReference type="ChEBI" id="CHEBI:37563"/>
        <dbReference type="ChEBI" id="CHEBI:57823"/>
        <dbReference type="ChEBI" id="CHEBI:58262"/>
        <dbReference type="EC" id="2.7.7.60"/>
    </reaction>
</comment>
<evidence type="ECO:0000256" key="5">
    <source>
        <dbReference type="ARBA" id="ARBA00022695"/>
    </source>
</evidence>
<evidence type="ECO:0000256" key="2">
    <source>
        <dbReference type="ARBA" id="ARBA00004787"/>
    </source>
</evidence>
<dbReference type="InterPro" id="IPR050088">
    <property type="entry name" value="IspD/TarI_cytidylyltransf_bact"/>
</dbReference>
<reference evidence="8 9" key="1">
    <citation type="submission" date="2018-12" db="EMBL/GenBank/DDBJ databases">
        <authorList>
            <consortium name="Pathogen Informatics"/>
        </authorList>
    </citation>
    <scope>NUCLEOTIDE SEQUENCE [LARGE SCALE GENOMIC DNA]</scope>
    <source>
        <strain evidence="8 9">NCTC13079</strain>
    </source>
</reference>
<dbReference type="Proteomes" id="UP000269544">
    <property type="component" value="Chromosome"/>
</dbReference>
<comment type="pathway">
    <text evidence="2 7">Isoprenoid biosynthesis; isopentenyl diphosphate biosynthesis via DXP pathway; isopentenyl diphosphate from 1-deoxy-D-xylulose 5-phosphate: step 2/6.</text>
</comment>
<dbReference type="PROSITE" id="PS01295">
    <property type="entry name" value="ISPD"/>
    <property type="match status" value="1"/>
</dbReference>
<organism evidence="8 9">
    <name type="scientific">Aedoeadaptatus ivorii</name>
    <dbReference type="NCBI Taxonomy" id="54006"/>
    <lineage>
        <taxon>Bacteria</taxon>
        <taxon>Bacillati</taxon>
        <taxon>Bacillota</taxon>
        <taxon>Tissierellia</taxon>
        <taxon>Tissierellales</taxon>
        <taxon>Peptoniphilaceae</taxon>
        <taxon>Aedoeadaptatus</taxon>
    </lineage>
</organism>
<evidence type="ECO:0000256" key="7">
    <source>
        <dbReference type="HAMAP-Rule" id="MF_00108"/>
    </source>
</evidence>
<comment type="function">
    <text evidence="7">Catalyzes the formation of 4-diphosphocytidyl-2-C-methyl-D-erythritol from CTP and 2-C-methyl-D-erythritol 4-phosphate (MEP).</text>
</comment>
<accession>A0A3S4YVE1</accession>
<dbReference type="KEGG" id="piv:NCTC13079_00837"/>
<dbReference type="PANTHER" id="PTHR32125">
    <property type="entry name" value="2-C-METHYL-D-ERYTHRITOL 4-PHOSPHATE CYTIDYLYLTRANSFERASE, CHLOROPLASTIC"/>
    <property type="match status" value="1"/>
</dbReference>
<proteinExistence type="inferred from homology"/>
<dbReference type="EMBL" id="LR134523">
    <property type="protein sequence ID" value="VEJ35675.1"/>
    <property type="molecule type" value="Genomic_DNA"/>
</dbReference>
<dbReference type="CDD" id="cd02516">
    <property type="entry name" value="CDP-ME_synthetase"/>
    <property type="match status" value="1"/>
</dbReference>
<dbReference type="RefSeq" id="WP_126465438.1">
    <property type="nucleotide sequence ID" value="NZ_JAUSWF010000001.1"/>
</dbReference>
<dbReference type="Gene3D" id="3.90.550.10">
    <property type="entry name" value="Spore Coat Polysaccharide Biosynthesis Protein SpsA, Chain A"/>
    <property type="match status" value="1"/>
</dbReference>
<dbReference type="InterPro" id="IPR029044">
    <property type="entry name" value="Nucleotide-diphossugar_trans"/>
</dbReference>
<keyword evidence="4 7" id="KW-0808">Transferase</keyword>
<feature type="site" description="Positions MEP for the nucleophilic attack" evidence="7">
    <location>
        <position position="213"/>
    </location>
</feature>
<keyword evidence="9" id="KW-1185">Reference proteome</keyword>
<dbReference type="GO" id="GO:0019288">
    <property type="term" value="P:isopentenyl diphosphate biosynthetic process, methylerythritol 4-phosphate pathway"/>
    <property type="evidence" value="ECO:0007669"/>
    <property type="project" value="UniProtKB-UniRule"/>
</dbReference>
<keyword evidence="6 7" id="KW-0414">Isoprene biosynthesis</keyword>
<feature type="site" description="Transition state stabilizer" evidence="7">
    <location>
        <position position="25"/>
    </location>
</feature>
<dbReference type="SUPFAM" id="SSF53448">
    <property type="entry name" value="Nucleotide-diphospho-sugar transferases"/>
    <property type="match status" value="1"/>
</dbReference>
<feature type="site" description="Positions MEP for the nucleophilic attack" evidence="7">
    <location>
        <position position="157"/>
    </location>
</feature>
<dbReference type="Pfam" id="PF01128">
    <property type="entry name" value="IspD"/>
    <property type="match status" value="1"/>
</dbReference>
<dbReference type="PANTHER" id="PTHR32125:SF4">
    <property type="entry name" value="2-C-METHYL-D-ERYTHRITOL 4-PHOSPHATE CYTIDYLYLTRANSFERASE, CHLOROPLASTIC"/>
    <property type="match status" value="1"/>
</dbReference>
<dbReference type="InterPro" id="IPR034683">
    <property type="entry name" value="IspD/TarI"/>
</dbReference>
<evidence type="ECO:0000313" key="8">
    <source>
        <dbReference type="EMBL" id="VEJ35675.1"/>
    </source>
</evidence>
<dbReference type="NCBIfam" id="TIGR00453">
    <property type="entry name" value="ispD"/>
    <property type="match status" value="1"/>
</dbReference>
<protein>
    <recommendedName>
        <fullName evidence="7">2-C-methyl-D-erythritol 4-phosphate cytidylyltransferase</fullName>
        <ecNumber evidence="7">2.7.7.60</ecNumber>
    </recommendedName>
    <alternativeName>
        <fullName evidence="7">4-diphosphocytidyl-2C-methyl-D-erythritol synthase</fullName>
    </alternativeName>
    <alternativeName>
        <fullName evidence="7">MEP cytidylyltransferase</fullName>
        <shortName evidence="7">MCT</shortName>
    </alternativeName>
</protein>
<sequence>MSKQEVCAMIAAAGMGRRMNYELNKQFLPIRGKPMIRRTLEKFDVMEEIDKIVLLIREGEEPMIASILHAMQPIHPIHIVIGGKERQDSIWQGLQFLSDWDGIVLTHDGARPFITRAEILESIRCAEEYGACCLMTPMKDTVKISSDGKWARVTPDRSKLYAIQTPQGFQKDVLVHAYRQAFDEGYYGTDDCSLVEKTGKSVRLIPGSYNNIKITTPEDLILAEAICEDRDEL</sequence>